<dbReference type="SMART" id="SM00530">
    <property type="entry name" value="HTH_XRE"/>
    <property type="match status" value="1"/>
</dbReference>
<dbReference type="Gene3D" id="1.10.260.40">
    <property type="entry name" value="lambda repressor-like DNA-binding domains"/>
    <property type="match status" value="1"/>
</dbReference>
<proteinExistence type="predicted"/>
<accession>A0A2A2DAS3</accession>
<protein>
    <submittedName>
        <fullName evidence="3">Transcriptional regulator</fullName>
    </submittedName>
</protein>
<feature type="compositionally biased region" description="Low complexity" evidence="1">
    <location>
        <begin position="27"/>
        <end position="42"/>
    </location>
</feature>
<dbReference type="PROSITE" id="PS50943">
    <property type="entry name" value="HTH_CROC1"/>
    <property type="match status" value="1"/>
</dbReference>
<sequence>MDVVENRIGTGSATGAAQGSGSGGATGPEPVEPVEGVGDPRRALGGFLRARRARVAPEHVGLTGGGRRRVRGLRREELAQLAGISVDYYVRLEQGRATQPSPEVLDALARALGLDAAERGHLATLATPRRGPAPTARVSRPLLRVLDALDPLPAFATDHRLDVVAWNDLGAELIGGVADPDRRDRNQARYLFLDPGSRVVHPDWRERATEAVGQLRVSAGRYPDDAELAGLITDLSTRSDEFRRIWASGEVLMCGAGRKRLRHPVAGLLTLDFEALNVPAAPGELGLVVHVFSAEEGGEGAAGLARLAEVVRDMDVRDTAMRDTAMRDTAMRDTAGWDMEERPGLPVPS</sequence>
<evidence type="ECO:0000313" key="3">
    <source>
        <dbReference type="EMBL" id="PAU48624.1"/>
    </source>
</evidence>
<organism evidence="3 4">
    <name type="scientific">Streptomyces albireticuli</name>
    <dbReference type="NCBI Taxonomy" id="1940"/>
    <lineage>
        <taxon>Bacteria</taxon>
        <taxon>Bacillati</taxon>
        <taxon>Actinomycetota</taxon>
        <taxon>Actinomycetes</taxon>
        <taxon>Kitasatosporales</taxon>
        <taxon>Streptomycetaceae</taxon>
        <taxon>Streptomyces</taxon>
    </lineage>
</organism>
<feature type="domain" description="HTH cro/C1-type" evidence="2">
    <location>
        <begin position="68"/>
        <end position="119"/>
    </location>
</feature>
<dbReference type="EMBL" id="NSJV01000228">
    <property type="protein sequence ID" value="PAU48624.1"/>
    <property type="molecule type" value="Genomic_DNA"/>
</dbReference>
<evidence type="ECO:0000313" key="4">
    <source>
        <dbReference type="Proteomes" id="UP000218944"/>
    </source>
</evidence>
<dbReference type="Gene3D" id="3.30.450.180">
    <property type="match status" value="1"/>
</dbReference>
<reference evidence="3 4" key="1">
    <citation type="submission" date="2017-08" db="EMBL/GenBank/DDBJ databases">
        <title>Genome sequence of Streptomyces albireticuli NRRL B-1670.</title>
        <authorList>
            <person name="Graham D.E."/>
            <person name="Mahan K.M."/>
            <person name="Klingeman D.M."/>
            <person name="Hettich R.L."/>
            <person name="Parry R.J."/>
            <person name="Spain J.C."/>
        </authorList>
    </citation>
    <scope>NUCLEOTIDE SEQUENCE [LARGE SCALE GENOMIC DNA]</scope>
    <source>
        <strain evidence="3 4">NRRL B-1670</strain>
    </source>
</reference>
<dbReference type="AlphaFoldDB" id="A0A2A2DAS3"/>
<dbReference type="Pfam" id="PF17765">
    <property type="entry name" value="MLTR_LBD"/>
    <property type="match status" value="1"/>
</dbReference>
<evidence type="ECO:0000256" key="1">
    <source>
        <dbReference type="SAM" id="MobiDB-lite"/>
    </source>
</evidence>
<dbReference type="InterPro" id="IPR041413">
    <property type="entry name" value="MLTR_LBD"/>
</dbReference>
<dbReference type="GO" id="GO:0003677">
    <property type="term" value="F:DNA binding"/>
    <property type="evidence" value="ECO:0007669"/>
    <property type="project" value="InterPro"/>
</dbReference>
<dbReference type="SUPFAM" id="SSF47413">
    <property type="entry name" value="lambda repressor-like DNA-binding domains"/>
    <property type="match status" value="1"/>
</dbReference>
<dbReference type="InterPro" id="IPR001387">
    <property type="entry name" value="Cro/C1-type_HTH"/>
</dbReference>
<comment type="caution">
    <text evidence="3">The sequence shown here is derived from an EMBL/GenBank/DDBJ whole genome shotgun (WGS) entry which is preliminary data.</text>
</comment>
<dbReference type="Pfam" id="PF13560">
    <property type="entry name" value="HTH_31"/>
    <property type="match status" value="1"/>
</dbReference>
<keyword evidence="4" id="KW-1185">Reference proteome</keyword>
<dbReference type="CDD" id="cd00093">
    <property type="entry name" value="HTH_XRE"/>
    <property type="match status" value="1"/>
</dbReference>
<dbReference type="RefSeq" id="WP_095580985.1">
    <property type="nucleotide sequence ID" value="NZ_JAJQQQ010000002.1"/>
</dbReference>
<evidence type="ECO:0000259" key="2">
    <source>
        <dbReference type="PROSITE" id="PS50943"/>
    </source>
</evidence>
<dbReference type="PANTHER" id="PTHR35010:SF2">
    <property type="entry name" value="BLL4672 PROTEIN"/>
    <property type="match status" value="1"/>
</dbReference>
<dbReference type="PANTHER" id="PTHR35010">
    <property type="entry name" value="BLL4672 PROTEIN-RELATED"/>
    <property type="match status" value="1"/>
</dbReference>
<name>A0A2A2DAS3_9ACTN</name>
<gene>
    <name evidence="3" type="ORF">CK936_12195</name>
</gene>
<feature type="region of interest" description="Disordered" evidence="1">
    <location>
        <begin position="1"/>
        <end position="42"/>
    </location>
</feature>
<dbReference type="Proteomes" id="UP000218944">
    <property type="component" value="Unassembled WGS sequence"/>
</dbReference>
<dbReference type="InterPro" id="IPR010982">
    <property type="entry name" value="Lambda_DNA-bd_dom_sf"/>
</dbReference>